<dbReference type="KEGG" id="amaq:GO499_02070"/>
<protein>
    <recommendedName>
        <fullName evidence="5 6">Cell division protein FtsA</fullName>
    </recommendedName>
</protein>
<dbReference type="PANTHER" id="PTHR32432">
    <property type="entry name" value="CELL DIVISION PROTEIN FTSA-RELATED"/>
    <property type="match status" value="1"/>
</dbReference>
<keyword evidence="4 5" id="KW-0131">Cell cycle</keyword>
<reference evidence="8 9" key="1">
    <citation type="submission" date="2019-12" db="EMBL/GenBank/DDBJ databases">
        <title>Complete genome sequence of Algicella marina strain 9Alg 56(T) isolated from the red alga Tichocarpus crinitus.</title>
        <authorList>
            <person name="Kim S.-G."/>
            <person name="Nedashkovskaya O.I."/>
        </authorList>
    </citation>
    <scope>NUCLEOTIDE SEQUENCE [LARGE SCALE GENOMIC DNA]</scope>
    <source>
        <strain evidence="8 9">9Alg 56</strain>
    </source>
</reference>
<accession>A0A6P1SX01</accession>
<dbReference type="Proteomes" id="UP000464495">
    <property type="component" value="Chromosome"/>
</dbReference>
<sequence>MSALFESQRAMRQRREAALRRGLVAILDIGTSKIACLVLQFAPERSDGDAPKRGLTHGAFRVIGAATTRSRGVRYGEITAMDETERAIRTAVQAAQKMAGMRVDHAIACLSGGAPRSYGLFGEVTVENGEVQEADIGHCLASCDVPEYGDDREALHALPVSFTLDHRTGLSDPRGQIGAKLGVDMHLLTVDGIPVQNLLHCIRRCDLELAGLAVSSYASALSALVEDEQELGAACVDIGAGTTGVSIFAKRQMIYADAVPMGGQHVTGDISQGLHIPQAVAERIKTLHGGVMATGLDDRDYIEIPSPYDEYERDRRQISRAELIGVMRPRMEEILEEVRARLDVSGFEYLPGQRVVLTGGSAQTPGLEPLAQKVLGRQVRIGKPLRVQGLPQAATGTGFAAAVGMALLASHPQDECWDFEMPADRLGHRRVSRALRWFRQNW</sequence>
<evidence type="ECO:0000313" key="8">
    <source>
        <dbReference type="EMBL" id="QHQ34055.1"/>
    </source>
</evidence>
<dbReference type="SMART" id="SM00842">
    <property type="entry name" value="FtsA"/>
    <property type="match status" value="1"/>
</dbReference>
<comment type="subcellular location">
    <subcellularLocation>
        <location evidence="5">Cell membrane</location>
        <topology evidence="5">Peripheral membrane protein</topology>
        <orientation evidence="5">Cytoplasmic side</orientation>
    </subcellularLocation>
    <text evidence="5">Localizes to the Z ring in an FtsZ-dependent manner. Targeted to the membrane through a conserved C-terminal amphipathic helix.</text>
</comment>
<dbReference type="PIRSF" id="PIRSF003101">
    <property type="entry name" value="FtsA"/>
    <property type="match status" value="1"/>
</dbReference>
<keyword evidence="9" id="KW-1185">Reference proteome</keyword>
<dbReference type="AlphaFoldDB" id="A0A6P1SX01"/>
<comment type="similarity">
    <text evidence="5 6">Belongs to the FtsA/MreB family.</text>
</comment>
<dbReference type="InterPro" id="IPR020823">
    <property type="entry name" value="Cell_div_FtsA"/>
</dbReference>
<dbReference type="RefSeq" id="WP_161860626.1">
    <property type="nucleotide sequence ID" value="NZ_CP046620.1"/>
</dbReference>
<comment type="function">
    <text evidence="5 6">Cell division protein that is involved in the assembly of the Z ring. May serve as a membrane anchor for the Z ring.</text>
</comment>
<dbReference type="InterPro" id="IPR050696">
    <property type="entry name" value="FtsA/MreB"/>
</dbReference>
<dbReference type="GO" id="GO:0032153">
    <property type="term" value="C:cell division site"/>
    <property type="evidence" value="ECO:0007669"/>
    <property type="project" value="UniProtKB-UniRule"/>
</dbReference>
<dbReference type="SUPFAM" id="SSF53067">
    <property type="entry name" value="Actin-like ATPase domain"/>
    <property type="match status" value="2"/>
</dbReference>
<evidence type="ECO:0000256" key="1">
    <source>
        <dbReference type="ARBA" id="ARBA00022475"/>
    </source>
</evidence>
<proteinExistence type="inferred from homology"/>
<keyword evidence="3 5" id="KW-0472">Membrane</keyword>
<evidence type="ECO:0000256" key="3">
    <source>
        <dbReference type="ARBA" id="ARBA00023136"/>
    </source>
</evidence>
<dbReference type="CDD" id="cd24048">
    <property type="entry name" value="ASKHA_NBD_FtsA"/>
    <property type="match status" value="1"/>
</dbReference>
<feature type="domain" description="SHS2" evidence="7">
    <location>
        <begin position="24"/>
        <end position="223"/>
    </location>
</feature>
<keyword evidence="2 5" id="KW-0132">Cell division</keyword>
<dbReference type="HAMAP" id="MF_02033">
    <property type="entry name" value="FtsA"/>
    <property type="match status" value="1"/>
</dbReference>
<dbReference type="EMBL" id="CP046620">
    <property type="protein sequence ID" value="QHQ34055.1"/>
    <property type="molecule type" value="Genomic_DNA"/>
</dbReference>
<comment type="subunit">
    <text evidence="5">Self-interacts. Interacts with FtsZ.</text>
</comment>
<dbReference type="GO" id="GO:0043093">
    <property type="term" value="P:FtsZ-dependent cytokinesis"/>
    <property type="evidence" value="ECO:0007669"/>
    <property type="project" value="UniProtKB-UniRule"/>
</dbReference>
<gene>
    <name evidence="5 8" type="primary">ftsA</name>
    <name evidence="8" type="ORF">GO499_02070</name>
</gene>
<evidence type="ECO:0000256" key="5">
    <source>
        <dbReference type="HAMAP-Rule" id="MF_02033"/>
    </source>
</evidence>
<name>A0A6P1SX01_9RHOB</name>
<dbReference type="PANTHER" id="PTHR32432:SF4">
    <property type="entry name" value="CELL DIVISION PROTEIN FTSA"/>
    <property type="match status" value="1"/>
</dbReference>
<dbReference type="InterPro" id="IPR003494">
    <property type="entry name" value="SHS2_FtsA"/>
</dbReference>
<dbReference type="GO" id="GO:0009898">
    <property type="term" value="C:cytoplasmic side of plasma membrane"/>
    <property type="evidence" value="ECO:0007669"/>
    <property type="project" value="UniProtKB-UniRule"/>
</dbReference>
<evidence type="ECO:0000313" key="9">
    <source>
        <dbReference type="Proteomes" id="UP000464495"/>
    </source>
</evidence>
<dbReference type="Pfam" id="PF02491">
    <property type="entry name" value="SHS2_FTSA"/>
    <property type="match status" value="1"/>
</dbReference>
<dbReference type="Gene3D" id="3.30.420.40">
    <property type="match status" value="1"/>
</dbReference>
<evidence type="ECO:0000256" key="2">
    <source>
        <dbReference type="ARBA" id="ARBA00022618"/>
    </source>
</evidence>
<keyword evidence="1 5" id="KW-1003">Cell membrane</keyword>
<evidence type="ECO:0000259" key="7">
    <source>
        <dbReference type="SMART" id="SM00842"/>
    </source>
</evidence>
<dbReference type="InterPro" id="IPR043129">
    <property type="entry name" value="ATPase_NBD"/>
</dbReference>
<dbReference type="NCBIfam" id="TIGR01174">
    <property type="entry name" value="ftsA"/>
    <property type="match status" value="1"/>
</dbReference>
<evidence type="ECO:0000256" key="4">
    <source>
        <dbReference type="ARBA" id="ARBA00023306"/>
    </source>
</evidence>
<evidence type="ECO:0000256" key="6">
    <source>
        <dbReference type="PIRNR" id="PIRNR003101"/>
    </source>
</evidence>
<dbReference type="Pfam" id="PF14450">
    <property type="entry name" value="FtsA"/>
    <property type="match status" value="1"/>
</dbReference>
<organism evidence="8 9">
    <name type="scientific">Algicella marina</name>
    <dbReference type="NCBI Taxonomy" id="2683284"/>
    <lineage>
        <taxon>Bacteria</taxon>
        <taxon>Pseudomonadati</taxon>
        <taxon>Pseudomonadota</taxon>
        <taxon>Alphaproteobacteria</taxon>
        <taxon>Rhodobacterales</taxon>
        <taxon>Paracoccaceae</taxon>
        <taxon>Algicella</taxon>
    </lineage>
</organism>